<evidence type="ECO:0000256" key="1">
    <source>
        <dbReference type="SAM" id="SignalP"/>
    </source>
</evidence>
<gene>
    <name evidence="2" type="primary">BQ5605_C026g10136</name>
    <name evidence="2" type="ORF">BQ5605_C026G10136</name>
</gene>
<dbReference type="AlphaFoldDB" id="A0A2X0MQD0"/>
<evidence type="ECO:0000313" key="3">
    <source>
        <dbReference type="Proteomes" id="UP000249464"/>
    </source>
</evidence>
<reference evidence="2 3" key="1">
    <citation type="submission" date="2016-11" db="EMBL/GenBank/DDBJ databases">
        <authorList>
            <person name="Jaros S."/>
            <person name="Januszkiewicz K."/>
            <person name="Wedrychowicz H."/>
        </authorList>
    </citation>
    <scope>NUCLEOTIDE SEQUENCE [LARGE SCALE GENOMIC DNA]</scope>
</reference>
<feature type="signal peptide" evidence="1">
    <location>
        <begin position="1"/>
        <end position="20"/>
    </location>
</feature>
<keyword evidence="1" id="KW-0732">Signal</keyword>
<name>A0A2X0MQD0_9BASI</name>
<proteinExistence type="predicted"/>
<organism evidence="2 3">
    <name type="scientific">Microbotryum silenes-dioicae</name>
    <dbReference type="NCBI Taxonomy" id="796604"/>
    <lineage>
        <taxon>Eukaryota</taxon>
        <taxon>Fungi</taxon>
        <taxon>Dikarya</taxon>
        <taxon>Basidiomycota</taxon>
        <taxon>Pucciniomycotina</taxon>
        <taxon>Microbotryomycetes</taxon>
        <taxon>Microbotryales</taxon>
        <taxon>Microbotryaceae</taxon>
        <taxon>Microbotryum</taxon>
    </lineage>
</organism>
<keyword evidence="3" id="KW-1185">Reference proteome</keyword>
<sequence>MKYSLVFVTLVLMAAINVSAIPADLTKPTSTSSEVDKVHDPKKYAPPAVISFISKANATVARQTKDCCQNCLKCRRDGVKLNSCYAICLGYSGKRTTKCP</sequence>
<dbReference type="Proteomes" id="UP000249464">
    <property type="component" value="Unassembled WGS sequence"/>
</dbReference>
<feature type="chain" id="PRO_5016176512" evidence="1">
    <location>
        <begin position="21"/>
        <end position="100"/>
    </location>
</feature>
<evidence type="ECO:0000313" key="2">
    <source>
        <dbReference type="EMBL" id="SGZ27592.1"/>
    </source>
</evidence>
<accession>A0A2X0MQD0</accession>
<protein>
    <submittedName>
        <fullName evidence="2">BQ5605_C026g10136 protein</fullName>
    </submittedName>
</protein>
<dbReference type="STRING" id="796604.A0A2X0MQD0"/>
<dbReference type="EMBL" id="FQNC01000088">
    <property type="protein sequence ID" value="SGZ27592.1"/>
    <property type="molecule type" value="Genomic_DNA"/>
</dbReference>